<evidence type="ECO:0000256" key="2">
    <source>
        <dbReference type="ARBA" id="ARBA00022581"/>
    </source>
</evidence>
<keyword evidence="6" id="KW-1160">Virus entry into host cell</keyword>
<comment type="similarity">
    <text evidence="7">Belongs to the Leviviricetes maturation protein family.</text>
</comment>
<dbReference type="InterPro" id="IPR005563">
    <property type="entry name" value="A_protein"/>
</dbReference>
<gene>
    <name evidence="8" type="ORF">H3BulkLitter171360_000003</name>
</gene>
<organism evidence="8">
    <name type="scientific">Leviviridae sp</name>
    <dbReference type="NCBI Taxonomy" id="2027243"/>
    <lineage>
        <taxon>Viruses</taxon>
        <taxon>Riboviria</taxon>
        <taxon>Orthornavirae</taxon>
        <taxon>Lenarviricota</taxon>
        <taxon>Leviviricetes</taxon>
        <taxon>Norzivirales</taxon>
        <taxon>Fiersviridae</taxon>
    </lineage>
</organism>
<keyword evidence="2" id="KW-0945">Host-virus interaction</keyword>
<keyword evidence="4" id="KW-0946">Virion</keyword>
<reference evidence="8" key="1">
    <citation type="submission" date="2019-05" db="EMBL/GenBank/DDBJ databases">
        <title>Metatranscriptomic reconstruction reveals RNA viruses with the potential to shape carbon cycling in soil.</title>
        <authorList>
            <person name="Starr E.P."/>
            <person name="Nuccio E."/>
            <person name="Pett-Ridge J."/>
            <person name="Banfield J.F."/>
            <person name="Firestone M.K."/>
        </authorList>
    </citation>
    <scope>NUCLEOTIDE SEQUENCE</scope>
    <source>
        <strain evidence="8">H3_Bulk_Litter_17_scaffold_1360</strain>
    </source>
</reference>
<keyword evidence="5" id="KW-1175">Viral attachment to host cell pilus</keyword>
<evidence type="ECO:0000256" key="5">
    <source>
        <dbReference type="ARBA" id="ARBA00023104"/>
    </source>
</evidence>
<dbReference type="Pfam" id="PF03863">
    <property type="entry name" value="Phage_mat-A"/>
    <property type="match status" value="1"/>
</dbReference>
<dbReference type="EMBL" id="MN033321">
    <property type="protein sequence ID" value="QDH87369.1"/>
    <property type="molecule type" value="Genomic_RNA"/>
</dbReference>
<dbReference type="GO" id="GO:0044423">
    <property type="term" value="C:virion component"/>
    <property type="evidence" value="ECO:0007669"/>
    <property type="project" value="UniProtKB-KW"/>
</dbReference>
<evidence type="ECO:0000256" key="6">
    <source>
        <dbReference type="ARBA" id="ARBA00023296"/>
    </source>
</evidence>
<proteinExistence type="inferred from homology"/>
<keyword evidence="3" id="KW-1161">Viral attachment to host cell</keyword>
<evidence type="ECO:0000256" key="3">
    <source>
        <dbReference type="ARBA" id="ARBA00022804"/>
    </source>
</evidence>
<evidence type="ECO:0000256" key="7">
    <source>
        <dbReference type="ARBA" id="ARBA00035110"/>
    </source>
</evidence>
<dbReference type="GO" id="GO:0039666">
    <property type="term" value="P:virion attachment to host cell pilus"/>
    <property type="evidence" value="ECO:0007669"/>
    <property type="project" value="UniProtKB-KW"/>
</dbReference>
<accession>A0A514D178</accession>
<evidence type="ECO:0000256" key="4">
    <source>
        <dbReference type="ARBA" id="ARBA00022844"/>
    </source>
</evidence>
<sequence>MTTGSKNIPGMYPTKDFGLVRNWSGADGHYLSDGRDKWNNYTLLHVQESDQYGSASSAVSTLSGTAYVWSASDEMRLQSKLVKKIKGHEFNLAVNLAQSRQLVGMVTSTLRTLGRSLVHLKHGHLAQAARELGVGGNPRPLKSTDVSGRWLEMQYGWLPSVSDAFEAAKAFESISQGRSARIVAVEKVGRPYNGSASPSIYTSAGNTTVIKKIVCELEEELSASRSLGLLDPLSVVWEIMPYSFVLDWFLPIGTYLENLAVIPHLKGRFLSTTYSRTESRYTALLDPAYKLYFGGAIRRGLSIKLDRVASTGLTTQRPTFVSPIDAMSPKRIANAVSLCHHALFQNSLERGLRFLDIPF</sequence>
<name>A0A514D178_9VIRU</name>
<protein>
    <submittedName>
        <fullName evidence="8">Uncharacterized protein</fullName>
    </submittedName>
</protein>
<evidence type="ECO:0000313" key="8">
    <source>
        <dbReference type="EMBL" id="QDH87369.1"/>
    </source>
</evidence>
<evidence type="ECO:0000256" key="1">
    <source>
        <dbReference type="ARBA" id="ARBA00004328"/>
    </source>
</evidence>
<comment type="subcellular location">
    <subcellularLocation>
        <location evidence="1">Virion</location>
    </subcellularLocation>
</comment>